<proteinExistence type="predicted"/>
<organism evidence="2 3">
    <name type="scientific">Legionella beliardensis</name>
    <dbReference type="NCBI Taxonomy" id="91822"/>
    <lineage>
        <taxon>Bacteria</taxon>
        <taxon>Pseudomonadati</taxon>
        <taxon>Pseudomonadota</taxon>
        <taxon>Gammaproteobacteria</taxon>
        <taxon>Legionellales</taxon>
        <taxon>Legionellaceae</taxon>
        <taxon>Legionella</taxon>
    </lineage>
</organism>
<feature type="coiled-coil region" evidence="1">
    <location>
        <begin position="368"/>
        <end position="402"/>
    </location>
</feature>
<dbReference type="RefSeq" id="WP_115302617.1">
    <property type="nucleotide sequence ID" value="NZ_UGNV01000001.1"/>
</dbReference>
<keyword evidence="3" id="KW-1185">Reference proteome</keyword>
<dbReference type="Gene3D" id="3.40.50.2000">
    <property type="entry name" value="Glycogen Phosphorylase B"/>
    <property type="match status" value="1"/>
</dbReference>
<dbReference type="Proteomes" id="UP000254968">
    <property type="component" value="Unassembled WGS sequence"/>
</dbReference>
<feature type="coiled-coil region" evidence="1">
    <location>
        <begin position="146"/>
        <end position="173"/>
    </location>
</feature>
<name>A0A378I126_9GAMM</name>
<feature type="coiled-coil region" evidence="1">
    <location>
        <begin position="220"/>
        <end position="247"/>
    </location>
</feature>
<dbReference type="SUPFAM" id="SSF53756">
    <property type="entry name" value="UDP-Glycosyltransferase/glycogen phosphorylase"/>
    <property type="match status" value="1"/>
</dbReference>
<dbReference type="AlphaFoldDB" id="A0A378I126"/>
<accession>A0A378I126</accession>
<protein>
    <submittedName>
        <fullName evidence="2">CHASE3 domain</fullName>
    </submittedName>
</protein>
<feature type="coiled-coil region" evidence="1">
    <location>
        <begin position="442"/>
        <end position="476"/>
    </location>
</feature>
<evidence type="ECO:0000313" key="2">
    <source>
        <dbReference type="EMBL" id="STX28907.1"/>
    </source>
</evidence>
<feature type="coiled-coil region" evidence="1">
    <location>
        <begin position="294"/>
        <end position="321"/>
    </location>
</feature>
<sequence length="958" mass="112437">MDKKATHIKKYPNKEINIVTKPAKGLKQANTSKEEINEKYLNYIEILILQKEEQSIKITQLQESLQKKQENNNRYLKHIEALTEQNAHKQTQIKKLHERLEKQAKYFEQVVEKTAQHRSLLTAKIKDQLITISKLKENVHKKQVHHDKHLKRMEALTEQNAHKQAQIKKLHERLEKQAKYFEQVVEKTAQHRSLLTAKNKDQLITISKLKENVHKKQVHHDKHLKRMEALTEQNAHKQAQIKKLHERLEKQAKYFEQVVEKTAQHRSLLTAKNKDQLITISKLKENVHKKQVHHDKHLKRMEALTEQNAHKQAQIKKLHERLEKQTKYFEQVIEKTAQHRSLLTAKTKDQLITISKLKENIHKKQAHHDKHLKRMEALTKQNARKQNQIKKLHERLEKQTKYFEQVIEKTTQHRSLLTAKTKDQLITISKLKENIHKKQAHHDKHLKRMEALTKQNARKQNQIKKLHERLEKQTKYFEQVIEKTAQHRSLLTAKTKDQLITISKLKENIHKKQAHHDKYLKHMEALTEQNAHKQTQIKKLHENLKRQTKHYTMKAQAELKNFDKSITPSLTSVNFFDNMFSFASHVENLAESLQADAYLLIGRSDLLSVATLKERFGGKIIWYVNEHPLSNLQRRYSPKLYNKTDRQFITYLDTIHHELIKVIDSCICTGQGYANLLAQVGVPSYNVNRYIDIDTTIIDNQNDNIIRDKLSLNPAKQIILAYPCNIYPTSDFISILKYILSLPKHFVLVHLGNFASKELQSKIEYYRDTMGLKDRVKFCGSFEKNEMIGILKSSHLGIVHFANFIECNRLSLHNRYADLVAAGLPFISTENESLSFLLEDSPAATIYSWTCLESMRNATFSMLNQLGEARIAIRDLRKKFDIKNYDSIFQEVFSDIRTISLISQVDWRKIVELPPFLTYLLKNNLKIKILSLLDKKYLPTSGIGHIISHPNITFVSQD</sequence>
<evidence type="ECO:0000256" key="1">
    <source>
        <dbReference type="SAM" id="Coils"/>
    </source>
</evidence>
<reference evidence="2 3" key="1">
    <citation type="submission" date="2018-06" db="EMBL/GenBank/DDBJ databases">
        <authorList>
            <consortium name="Pathogen Informatics"/>
            <person name="Doyle S."/>
        </authorList>
    </citation>
    <scope>NUCLEOTIDE SEQUENCE [LARGE SCALE GENOMIC DNA]</scope>
    <source>
        <strain evidence="2 3">NCTC13315</strain>
    </source>
</reference>
<gene>
    <name evidence="2" type="ORF">NCTC13315_01441</name>
</gene>
<evidence type="ECO:0000313" key="3">
    <source>
        <dbReference type="Proteomes" id="UP000254968"/>
    </source>
</evidence>
<dbReference type="EMBL" id="UGNV01000001">
    <property type="protein sequence ID" value="STX28907.1"/>
    <property type="molecule type" value="Genomic_DNA"/>
</dbReference>
<keyword evidence="1" id="KW-0175">Coiled coil</keyword>
<feature type="coiled-coil region" evidence="1">
    <location>
        <begin position="51"/>
        <end position="99"/>
    </location>
</feature>